<dbReference type="Proteomes" id="UP000008549">
    <property type="component" value="Unassembled WGS sequence"/>
</dbReference>
<accession>B6IH32</accession>
<dbReference type="CTD" id="68917959"/>
<dbReference type="RefSeq" id="XP_045098777.1">
    <property type="nucleotide sequence ID" value="XM_045236071.1"/>
</dbReference>
<dbReference type="EMBL" id="HE601100">
    <property type="protein sequence ID" value="CAR99212.1"/>
    <property type="molecule type" value="Genomic_DNA"/>
</dbReference>
<sequence>MLSMFLDKKVFRKISMKL</sequence>
<name>B6IH32_CAEBR</name>
<proteinExistence type="predicted"/>
<evidence type="ECO:0000313" key="2">
    <source>
        <dbReference type="Proteomes" id="UP000008549"/>
    </source>
</evidence>
<gene>
    <name evidence="1" type="ORF">CBG26481</name>
    <name evidence="1" type="ORF">CBG_26481</name>
</gene>
<dbReference type="AlphaFoldDB" id="B6IH32"/>
<dbReference type="KEGG" id="cbr:CBG_26481"/>
<evidence type="ECO:0000313" key="1">
    <source>
        <dbReference type="EMBL" id="CAR99212.1"/>
    </source>
</evidence>
<organism evidence="1 2">
    <name type="scientific">Caenorhabditis briggsae</name>
    <dbReference type="NCBI Taxonomy" id="6238"/>
    <lineage>
        <taxon>Eukaryota</taxon>
        <taxon>Metazoa</taxon>
        <taxon>Ecdysozoa</taxon>
        <taxon>Nematoda</taxon>
        <taxon>Chromadorea</taxon>
        <taxon>Rhabditida</taxon>
        <taxon>Rhabditina</taxon>
        <taxon>Rhabditomorpha</taxon>
        <taxon>Rhabditoidea</taxon>
        <taxon>Rhabditidae</taxon>
        <taxon>Peloderinae</taxon>
        <taxon>Caenorhabditis</taxon>
    </lineage>
</organism>
<dbReference type="InParanoid" id="B6IH32"/>
<protein>
    <submittedName>
        <fullName evidence="1">Protein CBG26481</fullName>
    </submittedName>
</protein>
<keyword evidence="2" id="KW-1185">Reference proteome</keyword>
<reference evidence="1 2" key="1">
    <citation type="journal article" date="2003" name="PLoS Biol.">
        <title>The genome sequence of Caenorhabditis briggsae: a platform for comparative genomics.</title>
        <authorList>
            <person name="Stein L.D."/>
            <person name="Bao Z."/>
            <person name="Blasiar D."/>
            <person name="Blumenthal T."/>
            <person name="Brent M.R."/>
            <person name="Chen N."/>
            <person name="Chinwalla A."/>
            <person name="Clarke L."/>
            <person name="Clee C."/>
            <person name="Coghlan A."/>
            <person name="Coulson A."/>
            <person name="D'Eustachio P."/>
            <person name="Fitch D.H."/>
            <person name="Fulton L.A."/>
            <person name="Fulton R.E."/>
            <person name="Griffiths-Jones S."/>
            <person name="Harris T.W."/>
            <person name="Hillier L.W."/>
            <person name="Kamath R."/>
            <person name="Kuwabara P.E."/>
            <person name="Mardis E.R."/>
            <person name="Marra M.A."/>
            <person name="Miner T.L."/>
            <person name="Minx P."/>
            <person name="Mullikin J.C."/>
            <person name="Plumb R.W."/>
            <person name="Rogers J."/>
            <person name="Schein J.E."/>
            <person name="Sohrmann M."/>
            <person name="Spieth J."/>
            <person name="Stajich J.E."/>
            <person name="Wei C."/>
            <person name="Willey D."/>
            <person name="Wilson R.K."/>
            <person name="Durbin R."/>
            <person name="Waterston R.H."/>
        </authorList>
    </citation>
    <scope>NUCLEOTIDE SEQUENCE [LARGE SCALE GENOMIC DNA]</scope>
    <source>
        <strain evidence="1 2">AF16</strain>
    </source>
</reference>
<reference evidence="1 2" key="2">
    <citation type="journal article" date="2011" name="PLoS Genet.">
        <title>Caenorhabditis briggsae recombinant inbred line genotypes reveal inter-strain incompatibility and the evolution of recombination.</title>
        <authorList>
            <person name="Ross J.A."/>
            <person name="Koboldt D.C."/>
            <person name="Staisch J.E."/>
            <person name="Chamberlin H.M."/>
            <person name="Gupta B.P."/>
            <person name="Miller R.D."/>
            <person name="Baird S.E."/>
            <person name="Haag E.S."/>
        </authorList>
    </citation>
    <scope>NUCLEOTIDE SEQUENCE [LARGE SCALE GENOMIC DNA]</scope>
    <source>
        <strain evidence="1 2">AF16</strain>
    </source>
</reference>
<dbReference type="GeneID" id="68917959"/>